<evidence type="ECO:0000313" key="3">
    <source>
        <dbReference type="Proteomes" id="UP000015500"/>
    </source>
</evidence>
<organism evidence="2 3">
    <name type="scientific">Geobacillus genomosp. 3</name>
    <dbReference type="NCBI Taxonomy" id="1921421"/>
    <lineage>
        <taxon>Bacteria</taxon>
        <taxon>Bacillati</taxon>
        <taxon>Bacillota</taxon>
        <taxon>Bacilli</taxon>
        <taxon>Bacillales</taxon>
        <taxon>Anoxybacillaceae</taxon>
        <taxon>Geobacillus</taxon>
    </lineage>
</organism>
<reference evidence="2 3" key="1">
    <citation type="journal article" date="2014" name="Genome Announc.">
        <title>Complete Genome Sequence of the Thermophilic Polychlorinated Biphenyl Degrader Geobacillus sp. Strain JF8 (NBRC 109937).</title>
        <authorList>
            <person name="Shintani M."/>
            <person name="Ohtsubo Y."/>
            <person name="Fukuda K."/>
            <person name="Hosoyama A."/>
            <person name="Ohji S."/>
            <person name="Yamazoe A."/>
            <person name="Fujita N."/>
            <person name="Nagata Y."/>
            <person name="Tsuda M."/>
            <person name="Hatta T."/>
            <person name="Kimbara K."/>
        </authorList>
    </citation>
    <scope>NUCLEOTIDE SEQUENCE [LARGE SCALE GENOMIC DNA]</scope>
    <source>
        <strain evidence="2 3">JF8</strain>
    </source>
</reference>
<sequence>MKVLVIIPAYNEEATIRHTVLRLQRTCPYDYLVINDGSTDRTGEILDQCGFRHLDLPVNLGIGGAMQTGYRYALEHGYDYAIQLDADGQHDPDDLETLVAEIAASDYDMVIGSRFVEKTGYKGSRLRRLGILYFCFLLYLACGVKITDPTSGYRIVNRRIIREFARDYPVDYPEVEVIARLAKKGYRIKETKVEMNARQGGRSSITPLKSLYYMTKVTFTSLIRAMFETREGRT</sequence>
<dbReference type="KEGG" id="gjf:M493_16390"/>
<dbReference type="PANTHER" id="PTHR48090:SF7">
    <property type="entry name" value="RFBJ PROTEIN"/>
    <property type="match status" value="1"/>
</dbReference>
<dbReference type="InterPro" id="IPR029044">
    <property type="entry name" value="Nucleotide-diphossugar_trans"/>
</dbReference>
<dbReference type="PANTHER" id="PTHR48090">
    <property type="entry name" value="UNDECAPRENYL-PHOSPHATE 4-DEOXY-4-FORMAMIDO-L-ARABINOSE TRANSFERASE-RELATED"/>
    <property type="match status" value="1"/>
</dbReference>
<name>S5Z9F8_GEOG3</name>
<dbReference type="InterPro" id="IPR001173">
    <property type="entry name" value="Glyco_trans_2-like"/>
</dbReference>
<dbReference type="SUPFAM" id="SSF53448">
    <property type="entry name" value="Nucleotide-diphospho-sugar transferases"/>
    <property type="match status" value="1"/>
</dbReference>
<evidence type="ECO:0000259" key="1">
    <source>
        <dbReference type="Pfam" id="PF00535"/>
    </source>
</evidence>
<dbReference type="RefSeq" id="WP_020961277.1">
    <property type="nucleotide sequence ID" value="NC_022080.4"/>
</dbReference>
<accession>S5Z9F8</accession>
<dbReference type="Gene3D" id="3.90.550.10">
    <property type="entry name" value="Spore Coat Polysaccharide Biosynthesis Protein SpsA, Chain A"/>
    <property type="match status" value="1"/>
</dbReference>
<proteinExistence type="predicted"/>
<keyword evidence="3" id="KW-1185">Reference proteome</keyword>
<protein>
    <submittedName>
        <fullName evidence="2">Glycosyl transferase family 2</fullName>
    </submittedName>
</protein>
<dbReference type="Pfam" id="PF00535">
    <property type="entry name" value="Glycos_transf_2"/>
    <property type="match status" value="1"/>
</dbReference>
<keyword evidence="2" id="KW-0808">Transferase</keyword>
<dbReference type="Proteomes" id="UP000015500">
    <property type="component" value="Chromosome"/>
</dbReference>
<dbReference type="HOGENOM" id="CLU_033536_7_4_9"/>
<dbReference type="InterPro" id="IPR050256">
    <property type="entry name" value="Glycosyltransferase_2"/>
</dbReference>
<dbReference type="AlphaFoldDB" id="S5Z9F8"/>
<dbReference type="CDD" id="cd04179">
    <property type="entry name" value="DPM_DPG-synthase_like"/>
    <property type="match status" value="1"/>
</dbReference>
<dbReference type="EMBL" id="CP006254">
    <property type="protein sequence ID" value="AGT33492.1"/>
    <property type="molecule type" value="Genomic_DNA"/>
</dbReference>
<dbReference type="GO" id="GO:0016740">
    <property type="term" value="F:transferase activity"/>
    <property type="evidence" value="ECO:0007669"/>
    <property type="project" value="UniProtKB-KW"/>
</dbReference>
<dbReference type="OrthoDB" id="9810303at2"/>
<dbReference type="STRING" id="1921421.M493_16390"/>
<feature type="domain" description="Glycosyltransferase 2-like" evidence="1">
    <location>
        <begin position="5"/>
        <end position="163"/>
    </location>
</feature>
<evidence type="ECO:0000313" key="2">
    <source>
        <dbReference type="EMBL" id="AGT33492.1"/>
    </source>
</evidence>
<dbReference type="PATRIC" id="fig|1345697.3.peg.3224"/>
<gene>
    <name evidence="2" type="ORF">M493_16390</name>
</gene>